<reference evidence="1" key="1">
    <citation type="submission" date="2019-08" db="EMBL/GenBank/DDBJ databases">
        <authorList>
            <person name="Kucharzyk K."/>
            <person name="Murdoch R.W."/>
            <person name="Higgins S."/>
            <person name="Loffler F."/>
        </authorList>
    </citation>
    <scope>NUCLEOTIDE SEQUENCE</scope>
</reference>
<evidence type="ECO:0000313" key="1">
    <source>
        <dbReference type="EMBL" id="MPN19443.1"/>
    </source>
</evidence>
<gene>
    <name evidence="1" type="ORF">SDC9_166812</name>
</gene>
<name>A0A645G693_9ZZZZ</name>
<dbReference type="EMBL" id="VSSQ01067001">
    <property type="protein sequence ID" value="MPN19443.1"/>
    <property type="molecule type" value="Genomic_DNA"/>
</dbReference>
<dbReference type="AlphaFoldDB" id="A0A645G693"/>
<organism evidence="1">
    <name type="scientific">bioreactor metagenome</name>
    <dbReference type="NCBI Taxonomy" id="1076179"/>
    <lineage>
        <taxon>unclassified sequences</taxon>
        <taxon>metagenomes</taxon>
        <taxon>ecological metagenomes</taxon>
    </lineage>
</organism>
<sequence>MQALSHFAEYGLRLGQLPGVHLPAEGVQKSGSLLLAVFDGETVPCVGANAVFRNAGSAFARLPHARQRHRVPPFGRFLEAFHGPFLVAWNARAVVIEPAERVERGRIPRIRGLGIERRGP</sequence>
<comment type="caution">
    <text evidence="1">The sequence shown here is derived from an EMBL/GenBank/DDBJ whole genome shotgun (WGS) entry which is preliminary data.</text>
</comment>
<protein>
    <submittedName>
        <fullName evidence="1">Uncharacterized protein</fullName>
    </submittedName>
</protein>
<accession>A0A645G693</accession>
<proteinExistence type="predicted"/>